<proteinExistence type="predicted"/>
<organism evidence="2 3">
    <name type="scientific">Trichobilharzia regenti</name>
    <name type="common">Nasal bird schistosome</name>
    <dbReference type="NCBI Taxonomy" id="157069"/>
    <lineage>
        <taxon>Eukaryota</taxon>
        <taxon>Metazoa</taxon>
        <taxon>Spiralia</taxon>
        <taxon>Lophotrochozoa</taxon>
        <taxon>Platyhelminthes</taxon>
        <taxon>Trematoda</taxon>
        <taxon>Digenea</taxon>
        <taxon>Strigeidida</taxon>
        <taxon>Schistosomatoidea</taxon>
        <taxon>Schistosomatidae</taxon>
        <taxon>Trichobilharzia</taxon>
    </lineage>
</organism>
<sequence length="413" mass="47923">MCDDVLRLFDDILKSKSFNSWDVFEDAFKQFNKVAQTHYVVRRSRIDRNNPILRYERVDYVCTFGQKRRSRSEGVRPGPPFKCMGCTSSFSVNSVNGSLVVGDMRGEHNHPCTQEYMMVDHSRRNLSGMQRVIVDSMVECMISTFELRNTVLIKFGKYISRQDIVKLKQKMTAGMDSMHSVLQLLRSTGEVRTKSSNGQLDVICFSLHEQIKFYESFPEVICIDSTYKTNNLGFSLFQLVVTDGCGKGASVMFAFCRRETVADITHVLRMFQSIMGYTDGTKTFVMDNCQAEISSVKEVFPHCRIILSSFHVLRAFGRKFRNPELRYALEKLVSTRIRPKYLKLHLRRNDPLLLTLWKVHHVSIKNWRLRSYDTLFKLQKFRQFNVSVNFLLYYFIGSRTNSKATGQINTVCC</sequence>
<dbReference type="AlphaFoldDB" id="A0AA85INV4"/>
<accession>A0AA85INV4</accession>
<evidence type="ECO:0000313" key="2">
    <source>
        <dbReference type="Proteomes" id="UP000050795"/>
    </source>
</evidence>
<name>A0AA85INV4_TRIRE</name>
<evidence type="ECO:0000259" key="1">
    <source>
        <dbReference type="Pfam" id="PF21056"/>
    </source>
</evidence>
<protein>
    <recommendedName>
        <fullName evidence="1">ZSWIM1/3 RNaseH-like domain-containing protein</fullName>
    </recommendedName>
</protein>
<evidence type="ECO:0000313" key="3">
    <source>
        <dbReference type="WBParaSite" id="TREG1_109470.3"/>
    </source>
</evidence>
<keyword evidence="2" id="KW-1185">Reference proteome</keyword>
<dbReference type="PANTHER" id="PTHR31569">
    <property type="entry name" value="SWIM-TYPE DOMAIN-CONTAINING PROTEIN"/>
    <property type="match status" value="1"/>
</dbReference>
<dbReference type="PANTHER" id="PTHR31569:SF4">
    <property type="entry name" value="SWIM-TYPE DOMAIN-CONTAINING PROTEIN"/>
    <property type="match status" value="1"/>
</dbReference>
<feature type="domain" description="ZSWIM1/3 RNaseH-like" evidence="1">
    <location>
        <begin position="190"/>
        <end position="305"/>
    </location>
</feature>
<dbReference type="Proteomes" id="UP000050795">
    <property type="component" value="Unassembled WGS sequence"/>
</dbReference>
<reference evidence="2" key="1">
    <citation type="submission" date="2022-06" db="EMBL/GenBank/DDBJ databases">
        <authorList>
            <person name="Berger JAMES D."/>
            <person name="Berger JAMES D."/>
        </authorList>
    </citation>
    <scope>NUCLEOTIDE SEQUENCE [LARGE SCALE GENOMIC DNA]</scope>
</reference>
<dbReference type="InterPro" id="IPR048324">
    <property type="entry name" value="ZSWIM1-3_RNaseH-like"/>
</dbReference>
<dbReference type="InterPro" id="IPR052579">
    <property type="entry name" value="Zinc_finger_SWIM"/>
</dbReference>
<dbReference type="WBParaSite" id="TREG1_109470.3">
    <property type="protein sequence ID" value="TREG1_109470.3"/>
    <property type="gene ID" value="TREG1_109470"/>
</dbReference>
<reference evidence="3" key="2">
    <citation type="submission" date="2023-11" db="UniProtKB">
        <authorList>
            <consortium name="WormBaseParasite"/>
        </authorList>
    </citation>
    <scope>IDENTIFICATION</scope>
</reference>
<dbReference type="Pfam" id="PF21056">
    <property type="entry name" value="ZSWIM1-3_RNaseH-like"/>
    <property type="match status" value="1"/>
</dbReference>